<dbReference type="Gene3D" id="2.40.10.120">
    <property type="match status" value="1"/>
</dbReference>
<dbReference type="InterPro" id="IPR036034">
    <property type="entry name" value="PDZ_sf"/>
</dbReference>
<dbReference type="Proteomes" id="UP001319827">
    <property type="component" value="Chromosome"/>
</dbReference>
<dbReference type="PRINTS" id="PR00834">
    <property type="entry name" value="PROTEASES2C"/>
</dbReference>
<dbReference type="SUPFAM" id="SSF50494">
    <property type="entry name" value="Trypsin-like serine proteases"/>
    <property type="match status" value="1"/>
</dbReference>
<reference evidence="4 5" key="2">
    <citation type="journal article" date="2021" name="Int. J. Syst. Evol. Microbiol.">
        <title>Isolation and Polyphasic Characterization of Desulfuromonas versatilis sp. Nov., an Electrogenic Bacteria Capable of Versatile Metabolism Isolated from a Graphene Oxide-Reducing Enrichment Culture.</title>
        <authorList>
            <person name="Xie L."/>
            <person name="Yoshida N."/>
            <person name="Ishii S."/>
            <person name="Meng L."/>
        </authorList>
    </citation>
    <scope>NUCLEOTIDE SEQUENCE [LARGE SCALE GENOMIC DNA]</scope>
    <source>
        <strain evidence="4 5">NIT-T3</strain>
    </source>
</reference>
<protein>
    <submittedName>
        <fullName evidence="4">2-alkenal reductase</fullName>
    </submittedName>
</protein>
<keyword evidence="1" id="KW-0645">Protease</keyword>
<evidence type="ECO:0000313" key="5">
    <source>
        <dbReference type="Proteomes" id="UP001319827"/>
    </source>
</evidence>
<dbReference type="PANTHER" id="PTHR43343">
    <property type="entry name" value="PEPTIDASE S12"/>
    <property type="match status" value="1"/>
</dbReference>
<dbReference type="PANTHER" id="PTHR43343:SF3">
    <property type="entry name" value="PROTEASE DO-LIKE 8, CHLOROPLASTIC"/>
    <property type="match status" value="1"/>
</dbReference>
<dbReference type="Gene3D" id="2.30.42.10">
    <property type="match status" value="1"/>
</dbReference>
<dbReference type="EMBL" id="AP024355">
    <property type="protein sequence ID" value="BCR06298.1"/>
    <property type="molecule type" value="Genomic_DNA"/>
</dbReference>
<keyword evidence="2" id="KW-0378">Hydrolase</keyword>
<dbReference type="InterPro" id="IPR009003">
    <property type="entry name" value="Peptidase_S1_PA"/>
</dbReference>
<dbReference type="InterPro" id="IPR001478">
    <property type="entry name" value="PDZ"/>
</dbReference>
<dbReference type="Pfam" id="PF13180">
    <property type="entry name" value="PDZ_2"/>
    <property type="match status" value="1"/>
</dbReference>
<proteinExistence type="predicted"/>
<sequence length="348" mass="36914">MTKDLYQVVWIMVLITLVLFGSTARADAQSLSGLYKQVNHSVVVVHTVEKQMSQKKRDGLVSAEGLGSGVLVSADGKVLTASHVVHTADAVGVEFWNGQIIPARVIASAPEADVALLQLDMVPDEVSPAELGDSDHVEIGEEVFVIGNPYGLGRTLTAGYVSARHRPKNGSGDQTSLEMLQTDAAINMGNSGGPMFDMEGKVVGIASRILSQSGGFEGLGFVVTSNVAKRMLLEEQSFWAGLTSFLLTDELAQVFNLPQTAGLLVQQVAEGSPAAKLGLHQGQSPATVNDKNFLVGGDIILEMEGVQITGDRAFADQVHLILNQLQAGSTFDVKVYRAGQIVELSTTL</sequence>
<organism evidence="4 5">
    <name type="scientific">Desulfuromonas versatilis</name>
    <dbReference type="NCBI Taxonomy" id="2802975"/>
    <lineage>
        <taxon>Bacteria</taxon>
        <taxon>Pseudomonadati</taxon>
        <taxon>Thermodesulfobacteriota</taxon>
        <taxon>Desulfuromonadia</taxon>
        <taxon>Desulfuromonadales</taxon>
        <taxon>Desulfuromonadaceae</taxon>
        <taxon>Desulfuromonas</taxon>
    </lineage>
</organism>
<dbReference type="RefSeq" id="WP_221249667.1">
    <property type="nucleotide sequence ID" value="NZ_AP024355.1"/>
</dbReference>
<accession>A0ABM8HWI5</accession>
<keyword evidence="5" id="KW-1185">Reference proteome</keyword>
<evidence type="ECO:0000313" key="4">
    <source>
        <dbReference type="EMBL" id="BCR06298.1"/>
    </source>
</evidence>
<evidence type="ECO:0000259" key="3">
    <source>
        <dbReference type="Pfam" id="PF13180"/>
    </source>
</evidence>
<dbReference type="InterPro" id="IPR001940">
    <property type="entry name" value="Peptidase_S1C"/>
</dbReference>
<evidence type="ECO:0000256" key="1">
    <source>
        <dbReference type="ARBA" id="ARBA00022670"/>
    </source>
</evidence>
<gene>
    <name evidence="4" type="ORF">DESUT3_33670</name>
</gene>
<dbReference type="Pfam" id="PF13365">
    <property type="entry name" value="Trypsin_2"/>
    <property type="match status" value="1"/>
</dbReference>
<evidence type="ECO:0000256" key="2">
    <source>
        <dbReference type="ARBA" id="ARBA00022801"/>
    </source>
</evidence>
<name>A0ABM8HWI5_9BACT</name>
<feature type="domain" description="PDZ" evidence="3">
    <location>
        <begin position="259"/>
        <end position="348"/>
    </location>
</feature>
<dbReference type="InterPro" id="IPR051201">
    <property type="entry name" value="Chloro_Bact_Ser_Proteases"/>
</dbReference>
<reference evidence="4 5" key="1">
    <citation type="journal article" date="2016" name="C (Basel)">
        <title>Selective Growth of and Electricity Production by Marine Exoelectrogenic Bacteria in Self-Aggregated Hydrogel of Microbially Reduced Graphene Oxide.</title>
        <authorList>
            <person name="Yoshida N."/>
            <person name="Goto Y."/>
            <person name="Miyata Y."/>
        </authorList>
    </citation>
    <scope>NUCLEOTIDE SEQUENCE [LARGE SCALE GENOMIC DNA]</scope>
    <source>
        <strain evidence="4 5">NIT-T3</strain>
    </source>
</reference>
<dbReference type="SUPFAM" id="SSF50156">
    <property type="entry name" value="PDZ domain-like"/>
    <property type="match status" value="1"/>
</dbReference>